<evidence type="ECO:0000313" key="2">
    <source>
        <dbReference type="Proteomes" id="UP000653343"/>
    </source>
</evidence>
<gene>
    <name evidence="1" type="ORF">GCM10010946_11180</name>
</gene>
<dbReference type="EMBL" id="BMYU01000002">
    <property type="protein sequence ID" value="GGX35489.1"/>
    <property type="molecule type" value="Genomic_DNA"/>
</dbReference>
<dbReference type="Proteomes" id="UP000653343">
    <property type="component" value="Unassembled WGS sequence"/>
</dbReference>
<sequence>MTLTNIPSHQIRAQYDAHTIRVYQAYSDEIAEPALRAGKFVTPPFKLERMTWIKPSFLWMMYRAGWGYKDSGQQRILAIDITHEGFAWALEHSCLSHAEGTMSKEEWLNLKHSKPVRVQWDPERDLQLQALPYRAIQIGLSGEAVNLYVNTWTKSISDVTPLAHQIYALLQAGDTAAAAALLPQEREYMPLYGENLQAVQSDSAGMSPACRSDT</sequence>
<evidence type="ECO:0008006" key="3">
    <source>
        <dbReference type="Google" id="ProtNLM"/>
    </source>
</evidence>
<dbReference type="RefSeq" id="WP_189356066.1">
    <property type="nucleotide sequence ID" value="NZ_BMYU01000002.1"/>
</dbReference>
<dbReference type="PANTHER" id="PTHR38567:SF1">
    <property type="entry name" value="DUF4291 DOMAIN-CONTAINING PROTEIN"/>
    <property type="match status" value="1"/>
</dbReference>
<evidence type="ECO:0000313" key="1">
    <source>
        <dbReference type="EMBL" id="GGX35489.1"/>
    </source>
</evidence>
<dbReference type="PANTHER" id="PTHR38567">
    <property type="entry name" value="DUF4291 DOMAIN-CONTAINING PROTEIN"/>
    <property type="match status" value="1"/>
</dbReference>
<name>A0ABQ2XUX1_9BURK</name>
<protein>
    <recommendedName>
        <fullName evidence="3">DUF4291 domain-containing protein</fullName>
    </recommendedName>
</protein>
<organism evidence="1 2">
    <name type="scientific">Undibacterium squillarum</name>
    <dbReference type="NCBI Taxonomy" id="1131567"/>
    <lineage>
        <taxon>Bacteria</taxon>
        <taxon>Pseudomonadati</taxon>
        <taxon>Pseudomonadota</taxon>
        <taxon>Betaproteobacteria</taxon>
        <taxon>Burkholderiales</taxon>
        <taxon>Oxalobacteraceae</taxon>
        <taxon>Undibacterium</taxon>
    </lineage>
</organism>
<dbReference type="Pfam" id="PF14124">
    <property type="entry name" value="DUF4291"/>
    <property type="match status" value="1"/>
</dbReference>
<comment type="caution">
    <text evidence="1">The sequence shown here is derived from an EMBL/GenBank/DDBJ whole genome shotgun (WGS) entry which is preliminary data.</text>
</comment>
<accession>A0ABQ2XUX1</accession>
<proteinExistence type="predicted"/>
<dbReference type="InterPro" id="IPR025633">
    <property type="entry name" value="DUF4291"/>
</dbReference>
<keyword evidence="2" id="KW-1185">Reference proteome</keyword>
<reference evidence="2" key="1">
    <citation type="journal article" date="2019" name="Int. J. Syst. Evol. Microbiol.">
        <title>The Global Catalogue of Microorganisms (GCM) 10K type strain sequencing project: providing services to taxonomists for standard genome sequencing and annotation.</title>
        <authorList>
            <consortium name="The Broad Institute Genomics Platform"/>
            <consortium name="The Broad Institute Genome Sequencing Center for Infectious Disease"/>
            <person name="Wu L."/>
            <person name="Ma J."/>
        </authorList>
    </citation>
    <scope>NUCLEOTIDE SEQUENCE [LARGE SCALE GENOMIC DNA]</scope>
    <source>
        <strain evidence="2">KCTC 23917</strain>
    </source>
</reference>